<dbReference type="PANTHER" id="PTHR43378:SF2">
    <property type="entry name" value="UDP-3-O-ACYLGLUCOSAMINE N-ACYLTRANSFERASE 1, MITOCHONDRIAL-RELATED"/>
    <property type="match status" value="1"/>
</dbReference>
<proteinExistence type="inferred from homology"/>
<organism evidence="10 11">
    <name type="scientific">Tumidithrix elongata BACA0141</name>
    <dbReference type="NCBI Taxonomy" id="2716417"/>
    <lineage>
        <taxon>Bacteria</taxon>
        <taxon>Bacillati</taxon>
        <taxon>Cyanobacteriota</taxon>
        <taxon>Cyanophyceae</taxon>
        <taxon>Pseudanabaenales</taxon>
        <taxon>Pseudanabaenaceae</taxon>
        <taxon>Tumidithrix</taxon>
        <taxon>Tumidithrix elongata</taxon>
    </lineage>
</organism>
<reference evidence="10" key="1">
    <citation type="submission" date="2024-01" db="EMBL/GenBank/DDBJ databases">
        <title>Bank of Algae and Cyanobacteria of the Azores (BACA) strain genomes.</title>
        <authorList>
            <person name="Luz R."/>
            <person name="Cordeiro R."/>
            <person name="Fonseca A."/>
            <person name="Goncalves V."/>
        </authorList>
    </citation>
    <scope>NUCLEOTIDE SEQUENCE</scope>
    <source>
        <strain evidence="10">BACA0141</strain>
    </source>
</reference>
<feature type="active site" description="Proton acceptor" evidence="7">
    <location>
        <position position="248"/>
    </location>
</feature>
<dbReference type="GO" id="GO:0009245">
    <property type="term" value="P:lipid A biosynthetic process"/>
    <property type="evidence" value="ECO:0007669"/>
    <property type="project" value="UniProtKB-UniRule"/>
</dbReference>
<dbReference type="NCBIfam" id="TIGR01853">
    <property type="entry name" value="lipid_A_lpxD"/>
    <property type="match status" value="1"/>
</dbReference>
<evidence type="ECO:0000256" key="6">
    <source>
        <dbReference type="ARBA" id="ARBA00023315"/>
    </source>
</evidence>
<dbReference type="SUPFAM" id="SSF51161">
    <property type="entry name" value="Trimeric LpxA-like enzymes"/>
    <property type="match status" value="1"/>
</dbReference>
<keyword evidence="11" id="KW-1185">Reference proteome</keyword>
<dbReference type="Proteomes" id="UP001333818">
    <property type="component" value="Unassembled WGS sequence"/>
</dbReference>
<feature type="domain" description="Mannose-1-phosphate guanyltransferase C-terminal" evidence="9">
    <location>
        <begin position="108"/>
        <end position="216"/>
    </location>
</feature>
<dbReference type="GO" id="GO:0043886">
    <property type="term" value="F:structural constituent of carboxysome shell"/>
    <property type="evidence" value="ECO:0007669"/>
    <property type="project" value="UniProtKB-ARBA"/>
</dbReference>
<keyword evidence="3 7" id="KW-0808">Transferase</keyword>
<evidence type="ECO:0000313" key="11">
    <source>
        <dbReference type="Proteomes" id="UP001333818"/>
    </source>
</evidence>
<keyword evidence="4 7" id="KW-0677">Repeat</keyword>
<dbReference type="CDD" id="cd03352">
    <property type="entry name" value="LbH_LpxD"/>
    <property type="match status" value="1"/>
</dbReference>
<dbReference type="AlphaFoldDB" id="A0AAW9PU48"/>
<name>A0AAW9PU48_9CYAN</name>
<evidence type="ECO:0000256" key="2">
    <source>
        <dbReference type="ARBA" id="ARBA00022556"/>
    </source>
</evidence>
<evidence type="ECO:0000256" key="7">
    <source>
        <dbReference type="HAMAP-Rule" id="MF_00523"/>
    </source>
</evidence>
<dbReference type="EC" id="2.3.1.191" evidence="7"/>
<dbReference type="Gene3D" id="3.40.1390.10">
    <property type="entry name" value="MurE/MurF, N-terminal domain"/>
    <property type="match status" value="1"/>
</dbReference>
<comment type="similarity">
    <text evidence="7">Belongs to the transferase hexapeptide repeat family. LpxD subfamily.</text>
</comment>
<protein>
    <recommendedName>
        <fullName evidence="7">UDP-3-O-acylglucosamine N-acyltransferase</fullName>
        <ecNumber evidence="7">2.3.1.191</ecNumber>
    </recommendedName>
</protein>
<feature type="domain" description="UDP-3-O-[3-hydroxymyristoyl] glucosamine N-acyltransferase non-repeat region" evidence="8">
    <location>
        <begin position="25"/>
        <end position="96"/>
    </location>
</feature>
<keyword evidence="1 7" id="KW-0444">Lipid biosynthesis</keyword>
<comment type="catalytic activity">
    <reaction evidence="7">
        <text>a UDP-3-O-[(3R)-3-hydroxyacyl]-alpha-D-glucosamine + a (3R)-hydroxyacyl-[ACP] = a UDP-2-N,3-O-bis[(3R)-3-hydroxyacyl]-alpha-D-glucosamine + holo-[ACP] + H(+)</text>
        <dbReference type="Rhea" id="RHEA:53836"/>
        <dbReference type="Rhea" id="RHEA-COMP:9685"/>
        <dbReference type="Rhea" id="RHEA-COMP:9945"/>
        <dbReference type="ChEBI" id="CHEBI:15378"/>
        <dbReference type="ChEBI" id="CHEBI:64479"/>
        <dbReference type="ChEBI" id="CHEBI:78827"/>
        <dbReference type="ChEBI" id="CHEBI:137740"/>
        <dbReference type="ChEBI" id="CHEBI:137748"/>
        <dbReference type="EC" id="2.3.1.191"/>
    </reaction>
</comment>
<evidence type="ECO:0000259" key="8">
    <source>
        <dbReference type="Pfam" id="PF04613"/>
    </source>
</evidence>
<dbReference type="Pfam" id="PF25087">
    <property type="entry name" value="GMPPB_C"/>
    <property type="match status" value="1"/>
</dbReference>
<dbReference type="Pfam" id="PF04613">
    <property type="entry name" value="LpxD"/>
    <property type="match status" value="1"/>
</dbReference>
<dbReference type="Gene3D" id="2.160.10.10">
    <property type="entry name" value="Hexapeptide repeat proteins"/>
    <property type="match status" value="1"/>
</dbReference>
<gene>
    <name evidence="7 10" type="primary">lpxD</name>
    <name evidence="10" type="ORF">V2H45_16265</name>
</gene>
<comment type="function">
    <text evidence="7">Catalyzes the N-acylation of UDP-3-O-acylglucosamine using 3-hydroxyacyl-ACP as the acyl donor. Is involved in the biosynthesis of lipid A, a phosphorylated glycolipid that anchors the lipopolysaccharide to the outer membrane of the cell.</text>
</comment>
<dbReference type="InterPro" id="IPR007691">
    <property type="entry name" value="LpxD"/>
</dbReference>
<dbReference type="PANTHER" id="PTHR43378">
    <property type="entry name" value="UDP-3-O-ACYLGLUCOSAMINE N-ACYLTRANSFERASE"/>
    <property type="match status" value="1"/>
</dbReference>
<keyword evidence="2 7" id="KW-0441">Lipid A biosynthesis</keyword>
<dbReference type="RefSeq" id="WP_330484728.1">
    <property type="nucleotide sequence ID" value="NZ_JAZBJZ010000071.1"/>
</dbReference>
<dbReference type="NCBIfam" id="NF002060">
    <property type="entry name" value="PRK00892.1"/>
    <property type="match status" value="1"/>
</dbReference>
<keyword evidence="5 7" id="KW-0443">Lipid metabolism</keyword>
<dbReference type="InterPro" id="IPR011004">
    <property type="entry name" value="Trimer_LpxA-like_sf"/>
</dbReference>
<evidence type="ECO:0000256" key="1">
    <source>
        <dbReference type="ARBA" id="ARBA00022516"/>
    </source>
</evidence>
<dbReference type="GO" id="GO:0016410">
    <property type="term" value="F:N-acyltransferase activity"/>
    <property type="evidence" value="ECO:0007669"/>
    <property type="project" value="InterPro"/>
</dbReference>
<accession>A0AAW9PU48</accession>
<keyword evidence="6 7" id="KW-0012">Acyltransferase</keyword>
<dbReference type="GO" id="GO:0016020">
    <property type="term" value="C:membrane"/>
    <property type="evidence" value="ECO:0007669"/>
    <property type="project" value="GOC"/>
</dbReference>
<dbReference type="EMBL" id="JAZBJZ010000071">
    <property type="protein sequence ID" value="MEE3718295.1"/>
    <property type="molecule type" value="Genomic_DNA"/>
</dbReference>
<comment type="pathway">
    <text evidence="7">Bacterial outer membrane biogenesis; LPS lipid A biosynthesis.</text>
</comment>
<dbReference type="InterPro" id="IPR056729">
    <property type="entry name" value="GMPPB_C"/>
</dbReference>
<evidence type="ECO:0000313" key="10">
    <source>
        <dbReference type="EMBL" id="MEE3718295.1"/>
    </source>
</evidence>
<evidence type="ECO:0000259" key="9">
    <source>
        <dbReference type="Pfam" id="PF25087"/>
    </source>
</evidence>
<dbReference type="HAMAP" id="MF_00523">
    <property type="entry name" value="LpxD"/>
    <property type="match status" value="1"/>
</dbReference>
<sequence>MKFSELLAKLGLDLTEVRADFSDGDPEITGVATLADATASDLGFLENNLFFRQVAETKAAALMIGDDPEAIALVKSRSIPHVAVRQPRLLFAKAIAFFHPPCLPEPGIHPSAAIAPDVHLGESVYIGAHVVIGAGCRIGSHAYIYPNVTIYENVTIGDRTVLHANCVIHARSIIGERCTIHSGAAIGSEGFGFVPSADGTWTKMLQVGRTILEDDVEVGCNAAIDRGALGDTHIGRGTKIDNLVQIGHGCKTAENCLMAGQVGLAGGVELGKNVILAGQVGITNHIKVGDRAVAAAQSGIAHDVEAGTQVMGYPAIPAKTFFKATAVFRRLPELNKMVRELQKQLDNLVGK</sequence>
<comment type="subunit">
    <text evidence="7">Homotrimer.</text>
</comment>
<dbReference type="InterPro" id="IPR020573">
    <property type="entry name" value="UDP_GlcNAc_AcTrfase_non-rep"/>
</dbReference>
<dbReference type="GO" id="GO:0031470">
    <property type="term" value="C:carboxysome"/>
    <property type="evidence" value="ECO:0007669"/>
    <property type="project" value="UniProtKB-ARBA"/>
</dbReference>
<evidence type="ECO:0000256" key="3">
    <source>
        <dbReference type="ARBA" id="ARBA00022679"/>
    </source>
</evidence>
<dbReference type="GO" id="GO:0103118">
    <property type="term" value="F:UDP-3-O-[(3R)-3-hydroxyacyl]-glucosamine N-acyltransferase activity"/>
    <property type="evidence" value="ECO:0007669"/>
    <property type="project" value="UniProtKB-EC"/>
</dbReference>
<evidence type="ECO:0000256" key="5">
    <source>
        <dbReference type="ARBA" id="ARBA00023098"/>
    </source>
</evidence>
<comment type="caution">
    <text evidence="10">The sequence shown here is derived from an EMBL/GenBank/DDBJ whole genome shotgun (WGS) entry which is preliminary data.</text>
</comment>
<evidence type="ECO:0000256" key="4">
    <source>
        <dbReference type="ARBA" id="ARBA00022737"/>
    </source>
</evidence>